<keyword evidence="2" id="KW-0812">Transmembrane</keyword>
<protein>
    <submittedName>
        <fullName evidence="4">Uncharacterized protein</fullName>
    </submittedName>
</protein>
<feature type="compositionally biased region" description="Low complexity" evidence="1">
    <location>
        <begin position="133"/>
        <end position="165"/>
    </location>
</feature>
<keyword evidence="3" id="KW-0732">Signal</keyword>
<feature type="transmembrane region" description="Helical" evidence="2">
    <location>
        <begin position="546"/>
        <end position="569"/>
    </location>
</feature>
<comment type="caution">
    <text evidence="4">The sequence shown here is derived from an EMBL/GenBank/DDBJ whole genome shotgun (WGS) entry which is preliminary data.</text>
</comment>
<sequence>MSTQPSQRARVGLAAGAVAMMAALALALAPLPAIADDAVPDPPASSEESAASAEPVPAVEPAAVAEAPDAAAAVVSGEPAADESTTEEPAADEPATDESATGEPAVEPEPSVPAAPVVDDGEPAAEPAPEPAAEPAAEPAPSGGEPAEPSEGGSEAPGRGDAPAAVEPPEVVVAAPEATVEETLAADVDEPTVTLFAAAEAGPVAAALPTPGSPCYPAVCITNGTILLAVNPTGELNTPDATGSVAGPGDAGLEYVPTGNDSTSPGCLCEGWGVADPASGVWGGADLDTEGEGGTNLVVESFEFTGSTATSVVLVNDAASAPVFRVTHQYVPSPATKNLYQVNVTIENVSGAPIATVQYRRLMDWDIEPTAFDEFVTIDGGSASALFYTSDDGFASPNPLSGPSSILFEGNGVDQGPGDIGALFDFRFGGLAPGASLSFVIFYGAAATEAEARAALGAAGAEAYSFGQSSVDPVTGTPNTFIFAFGKVGGTPLFTPAGTPGEPAPVVEPATPAAVPAAVVVADAPADVVAVDDAAPVLAATGTEPVLPGVLALAALVLGAIAVAASALARRRAA</sequence>
<feature type="compositionally biased region" description="Acidic residues" evidence="1">
    <location>
        <begin position="80"/>
        <end position="96"/>
    </location>
</feature>
<dbReference type="Proteomes" id="UP001501746">
    <property type="component" value="Unassembled WGS sequence"/>
</dbReference>
<evidence type="ECO:0000313" key="5">
    <source>
        <dbReference type="Proteomes" id="UP001501746"/>
    </source>
</evidence>
<dbReference type="EMBL" id="BAAANK010000008">
    <property type="protein sequence ID" value="GAA1841861.1"/>
    <property type="molecule type" value="Genomic_DNA"/>
</dbReference>
<evidence type="ECO:0000256" key="3">
    <source>
        <dbReference type="SAM" id="SignalP"/>
    </source>
</evidence>
<evidence type="ECO:0000313" key="4">
    <source>
        <dbReference type="EMBL" id="GAA1841861.1"/>
    </source>
</evidence>
<name>A0ABP4Z5D4_9MICO</name>
<gene>
    <name evidence="4" type="ORF">GCM10009750_30170</name>
</gene>
<evidence type="ECO:0000256" key="2">
    <source>
        <dbReference type="SAM" id="Phobius"/>
    </source>
</evidence>
<keyword evidence="2" id="KW-1133">Transmembrane helix</keyword>
<proteinExistence type="predicted"/>
<reference evidence="5" key="1">
    <citation type="journal article" date="2019" name="Int. J. Syst. Evol. Microbiol.">
        <title>The Global Catalogue of Microorganisms (GCM) 10K type strain sequencing project: providing services to taxonomists for standard genome sequencing and annotation.</title>
        <authorList>
            <consortium name="The Broad Institute Genomics Platform"/>
            <consortium name="The Broad Institute Genome Sequencing Center for Infectious Disease"/>
            <person name="Wu L."/>
            <person name="Ma J."/>
        </authorList>
    </citation>
    <scope>NUCLEOTIDE SEQUENCE [LARGE SCALE GENOMIC DNA]</scope>
    <source>
        <strain evidence="5">JCM 14323</strain>
    </source>
</reference>
<accession>A0ABP4Z5D4</accession>
<evidence type="ECO:0000256" key="1">
    <source>
        <dbReference type="SAM" id="MobiDB-lite"/>
    </source>
</evidence>
<feature type="compositionally biased region" description="Low complexity" evidence="1">
    <location>
        <begin position="97"/>
        <end position="125"/>
    </location>
</feature>
<keyword evidence="2" id="KW-0472">Membrane</keyword>
<dbReference type="RefSeq" id="WP_157426691.1">
    <property type="nucleotide sequence ID" value="NZ_BAAANK010000008.1"/>
</dbReference>
<feature type="compositionally biased region" description="Low complexity" evidence="1">
    <location>
        <begin position="44"/>
        <end position="79"/>
    </location>
</feature>
<feature type="signal peptide" evidence="3">
    <location>
        <begin position="1"/>
        <end position="35"/>
    </location>
</feature>
<organism evidence="4 5">
    <name type="scientific">Agromyces salentinus</name>
    <dbReference type="NCBI Taxonomy" id="269421"/>
    <lineage>
        <taxon>Bacteria</taxon>
        <taxon>Bacillati</taxon>
        <taxon>Actinomycetota</taxon>
        <taxon>Actinomycetes</taxon>
        <taxon>Micrococcales</taxon>
        <taxon>Microbacteriaceae</taxon>
        <taxon>Agromyces</taxon>
    </lineage>
</organism>
<keyword evidence="5" id="KW-1185">Reference proteome</keyword>
<feature type="region of interest" description="Disordered" evidence="1">
    <location>
        <begin position="35"/>
        <end position="165"/>
    </location>
</feature>
<feature type="chain" id="PRO_5046063507" evidence="3">
    <location>
        <begin position="36"/>
        <end position="574"/>
    </location>
</feature>